<dbReference type="PANTHER" id="PTHR34818">
    <property type="entry name" value="PROTEIN BLI-3"/>
    <property type="match status" value="1"/>
</dbReference>
<dbReference type="EMBL" id="BMZQ01000001">
    <property type="protein sequence ID" value="GHD10347.1"/>
    <property type="molecule type" value="Genomic_DNA"/>
</dbReference>
<gene>
    <name evidence="2" type="ORF">GCM10016234_12120</name>
</gene>
<reference evidence="2" key="2">
    <citation type="submission" date="2020-09" db="EMBL/GenBank/DDBJ databases">
        <authorList>
            <person name="Sun Q."/>
            <person name="Kim S."/>
        </authorList>
    </citation>
    <scope>NUCLEOTIDE SEQUENCE</scope>
    <source>
        <strain evidence="2">KCTC 42249</strain>
    </source>
</reference>
<dbReference type="InterPro" id="IPR052917">
    <property type="entry name" value="Stress-Dev_Protein"/>
</dbReference>
<accession>A0A8J3GK56</accession>
<feature type="domain" description="General stress protein FMN-binding split barrel" evidence="1">
    <location>
        <begin position="3"/>
        <end position="149"/>
    </location>
</feature>
<reference evidence="2" key="1">
    <citation type="journal article" date="2014" name="Int. J. Syst. Evol. Microbiol.">
        <title>Complete genome sequence of Corynebacterium casei LMG S-19264T (=DSM 44701T), isolated from a smear-ripened cheese.</title>
        <authorList>
            <consortium name="US DOE Joint Genome Institute (JGI-PGF)"/>
            <person name="Walter F."/>
            <person name="Albersmeier A."/>
            <person name="Kalinowski J."/>
            <person name="Ruckert C."/>
        </authorList>
    </citation>
    <scope>NUCLEOTIDE SEQUENCE</scope>
    <source>
        <strain evidence="2">KCTC 42249</strain>
    </source>
</reference>
<dbReference type="Gene3D" id="2.30.110.10">
    <property type="entry name" value="Electron Transport, Fmn-binding Protein, Chain A"/>
    <property type="match status" value="1"/>
</dbReference>
<organism evidence="2 3">
    <name type="scientific">Tianweitania populi</name>
    <dbReference type="NCBI Taxonomy" id="1607949"/>
    <lineage>
        <taxon>Bacteria</taxon>
        <taxon>Pseudomonadati</taxon>
        <taxon>Pseudomonadota</taxon>
        <taxon>Alphaproteobacteria</taxon>
        <taxon>Hyphomicrobiales</taxon>
        <taxon>Phyllobacteriaceae</taxon>
        <taxon>Tianweitania</taxon>
    </lineage>
</organism>
<evidence type="ECO:0000259" key="1">
    <source>
        <dbReference type="Pfam" id="PF16242"/>
    </source>
</evidence>
<dbReference type="Pfam" id="PF16242">
    <property type="entry name" value="Pyrid_ox_like"/>
    <property type="match status" value="1"/>
</dbReference>
<dbReference type="PANTHER" id="PTHR34818:SF1">
    <property type="entry name" value="PROTEIN BLI-3"/>
    <property type="match status" value="1"/>
</dbReference>
<protein>
    <submittedName>
        <fullName evidence="2">General stress protein</fullName>
    </submittedName>
</protein>
<sequence length="158" mass="17750">MKDKQEFWKMLSSFKVAMLTTHDGQDIRSRPMAPHFDENEHVVRFLSNADAPKTDEIDEERHINLTFANESTNDFASLSGTATQSQDRAMIKELWNAYADAWFDGDAETADVVVITFRPSEGQYWDATGSSILHAFEVVRTKVTGGKPNVGESGKITF</sequence>
<dbReference type="SUPFAM" id="SSF50475">
    <property type="entry name" value="FMN-binding split barrel"/>
    <property type="match status" value="1"/>
</dbReference>
<evidence type="ECO:0000313" key="2">
    <source>
        <dbReference type="EMBL" id="GHD10347.1"/>
    </source>
</evidence>
<dbReference type="InterPro" id="IPR038725">
    <property type="entry name" value="YdaG_split_barrel_FMN-bd"/>
</dbReference>
<keyword evidence="3" id="KW-1185">Reference proteome</keyword>
<dbReference type="Proteomes" id="UP000630142">
    <property type="component" value="Unassembled WGS sequence"/>
</dbReference>
<proteinExistence type="predicted"/>
<dbReference type="RefSeq" id="WP_189502505.1">
    <property type="nucleotide sequence ID" value="NZ_BMZQ01000001.1"/>
</dbReference>
<dbReference type="InterPro" id="IPR012349">
    <property type="entry name" value="Split_barrel_FMN-bd"/>
</dbReference>
<evidence type="ECO:0000313" key="3">
    <source>
        <dbReference type="Proteomes" id="UP000630142"/>
    </source>
</evidence>
<comment type="caution">
    <text evidence="2">The sequence shown here is derived from an EMBL/GenBank/DDBJ whole genome shotgun (WGS) entry which is preliminary data.</text>
</comment>
<name>A0A8J3GK56_9HYPH</name>
<dbReference type="AlphaFoldDB" id="A0A8J3GK56"/>